<feature type="chain" id="PRO_5045037590" evidence="1">
    <location>
        <begin position="29"/>
        <end position="254"/>
    </location>
</feature>
<keyword evidence="3" id="KW-1185">Reference proteome</keyword>
<protein>
    <submittedName>
        <fullName evidence="2">Uncharacterized protein</fullName>
    </submittedName>
</protein>
<evidence type="ECO:0000256" key="1">
    <source>
        <dbReference type="SAM" id="SignalP"/>
    </source>
</evidence>
<keyword evidence="1" id="KW-0732">Signal</keyword>
<gene>
    <name evidence="2" type="ORF">ODALV1_LOCUS12552</name>
</gene>
<reference evidence="2 3" key="1">
    <citation type="submission" date="2024-08" db="EMBL/GenBank/DDBJ databases">
        <authorList>
            <person name="Cucini C."/>
            <person name="Frati F."/>
        </authorList>
    </citation>
    <scope>NUCLEOTIDE SEQUENCE [LARGE SCALE GENOMIC DNA]</scope>
</reference>
<evidence type="ECO:0000313" key="3">
    <source>
        <dbReference type="Proteomes" id="UP001642540"/>
    </source>
</evidence>
<proteinExistence type="predicted"/>
<comment type="caution">
    <text evidence="2">The sequence shown here is derived from an EMBL/GenBank/DDBJ whole genome shotgun (WGS) entry which is preliminary data.</text>
</comment>
<feature type="signal peptide" evidence="1">
    <location>
        <begin position="1"/>
        <end position="28"/>
    </location>
</feature>
<evidence type="ECO:0000313" key="2">
    <source>
        <dbReference type="EMBL" id="CAL8107032.1"/>
    </source>
</evidence>
<dbReference type="EMBL" id="CAXLJM020000038">
    <property type="protein sequence ID" value="CAL8107032.1"/>
    <property type="molecule type" value="Genomic_DNA"/>
</dbReference>
<dbReference type="Proteomes" id="UP001642540">
    <property type="component" value="Unassembled WGS sequence"/>
</dbReference>
<accession>A0ABP1QSF4</accession>
<sequence>MGQLTLGLSHLTVLALISVLMNTFLVNAQDCDFLIEGEGIDKTGTEWKITGEPISEELGTQTIIWNAPSENVVSSTAATHPHNKYLTGHRYNSRYEYRASASFSDFVSVERRTSIERSVTFGCADGKDRKVNFTFPLIDVNDAPFFISIPDKAINVNLEEIENDPDKIINENVAINAADIDFNPINSELTFASDRPSLLRLAWEEVPSSLGIGQEFGAILRLNSTDVLVGRYSVNLFCTDGQYTASTNLTINIL</sequence>
<organism evidence="2 3">
    <name type="scientific">Orchesella dallaii</name>
    <dbReference type="NCBI Taxonomy" id="48710"/>
    <lineage>
        <taxon>Eukaryota</taxon>
        <taxon>Metazoa</taxon>
        <taxon>Ecdysozoa</taxon>
        <taxon>Arthropoda</taxon>
        <taxon>Hexapoda</taxon>
        <taxon>Collembola</taxon>
        <taxon>Entomobryomorpha</taxon>
        <taxon>Entomobryoidea</taxon>
        <taxon>Orchesellidae</taxon>
        <taxon>Orchesellinae</taxon>
        <taxon>Orchesella</taxon>
    </lineage>
</organism>
<name>A0ABP1QSF4_9HEXA</name>